<keyword evidence="4 5" id="KW-0440">LIM domain</keyword>
<reference evidence="8" key="1">
    <citation type="submission" date="2013-02" db="EMBL/GenBank/DDBJ databases">
        <authorList>
            <person name="Hughes D."/>
        </authorList>
    </citation>
    <scope>NUCLEOTIDE SEQUENCE</scope>
    <source>
        <strain>Durham</strain>
        <strain evidence="8">NC isolate 2 -- Noor lab</strain>
    </source>
</reference>
<protein>
    <recommendedName>
        <fullName evidence="6">LIM zinc-binding domain-containing protein</fullName>
    </recommendedName>
</protein>
<dbReference type="PANTHER" id="PTHR45787:SF13">
    <property type="entry name" value="LD11652P"/>
    <property type="match status" value="1"/>
</dbReference>
<dbReference type="PROSITE" id="PS50023">
    <property type="entry name" value="LIM_DOMAIN_2"/>
    <property type="match status" value="1"/>
</dbReference>
<dbReference type="GO" id="GO:0046872">
    <property type="term" value="F:metal ion binding"/>
    <property type="evidence" value="ECO:0007669"/>
    <property type="project" value="UniProtKB-KW"/>
</dbReference>
<keyword evidence="8" id="KW-1185">Reference proteome</keyword>
<evidence type="ECO:0000256" key="4">
    <source>
        <dbReference type="ARBA" id="ARBA00023038"/>
    </source>
</evidence>
<evidence type="ECO:0000313" key="8">
    <source>
        <dbReference type="Proteomes" id="UP000015102"/>
    </source>
</evidence>
<feature type="domain" description="LIM zinc-binding" evidence="6">
    <location>
        <begin position="49"/>
        <end position="105"/>
    </location>
</feature>
<keyword evidence="2" id="KW-0677">Repeat</keyword>
<name>T1GMZ7_MEGSC</name>
<evidence type="ECO:0000256" key="3">
    <source>
        <dbReference type="ARBA" id="ARBA00022833"/>
    </source>
</evidence>
<evidence type="ECO:0000256" key="5">
    <source>
        <dbReference type="PROSITE-ProRule" id="PRU00125"/>
    </source>
</evidence>
<dbReference type="InterPro" id="IPR001781">
    <property type="entry name" value="Znf_LIM"/>
</dbReference>
<accession>T1GMZ7</accession>
<evidence type="ECO:0000313" key="7">
    <source>
        <dbReference type="EnsemblMetazoa" id="MESCA004936-PA"/>
    </source>
</evidence>
<dbReference type="InterPro" id="IPR050945">
    <property type="entry name" value="LMO_RBTN_TF"/>
</dbReference>
<dbReference type="PANTHER" id="PTHR45787">
    <property type="entry name" value="LD11652P"/>
    <property type="match status" value="1"/>
</dbReference>
<dbReference type="AlphaFoldDB" id="T1GMZ7"/>
<evidence type="ECO:0000256" key="2">
    <source>
        <dbReference type="ARBA" id="ARBA00022737"/>
    </source>
</evidence>
<evidence type="ECO:0000256" key="1">
    <source>
        <dbReference type="ARBA" id="ARBA00022723"/>
    </source>
</evidence>
<reference evidence="7" key="2">
    <citation type="submission" date="2015-06" db="UniProtKB">
        <authorList>
            <consortium name="EnsemblMetazoa"/>
        </authorList>
    </citation>
    <scope>IDENTIFICATION</scope>
</reference>
<dbReference type="EMBL" id="CAQQ02050572">
    <property type="status" value="NOT_ANNOTATED_CDS"/>
    <property type="molecule type" value="Genomic_DNA"/>
</dbReference>
<dbReference type="EnsemblMetazoa" id="MESCA004936-RA">
    <property type="protein sequence ID" value="MESCA004936-PA"/>
    <property type="gene ID" value="MESCA004936"/>
</dbReference>
<dbReference type="STRING" id="36166.T1GMZ7"/>
<dbReference type="Proteomes" id="UP000015102">
    <property type="component" value="Unassembled WGS sequence"/>
</dbReference>
<organism evidence="7 8">
    <name type="scientific">Megaselia scalaris</name>
    <name type="common">Humpbacked fly</name>
    <name type="synonym">Phora scalaris</name>
    <dbReference type="NCBI Taxonomy" id="36166"/>
    <lineage>
        <taxon>Eukaryota</taxon>
        <taxon>Metazoa</taxon>
        <taxon>Ecdysozoa</taxon>
        <taxon>Arthropoda</taxon>
        <taxon>Hexapoda</taxon>
        <taxon>Insecta</taxon>
        <taxon>Pterygota</taxon>
        <taxon>Neoptera</taxon>
        <taxon>Endopterygota</taxon>
        <taxon>Diptera</taxon>
        <taxon>Brachycera</taxon>
        <taxon>Muscomorpha</taxon>
        <taxon>Platypezoidea</taxon>
        <taxon>Phoridae</taxon>
        <taxon>Megaseliini</taxon>
        <taxon>Megaselia</taxon>
    </lineage>
</organism>
<dbReference type="Gene3D" id="2.10.110.10">
    <property type="entry name" value="Cysteine Rich Protein"/>
    <property type="match status" value="1"/>
</dbReference>
<dbReference type="HOGENOM" id="CLU_2239668_0_0_1"/>
<evidence type="ECO:0000259" key="6">
    <source>
        <dbReference type="PROSITE" id="PS50023"/>
    </source>
</evidence>
<proteinExistence type="predicted"/>
<sequence>MNLSAINDQVFHQIKRKSIYQTHRQFHPVRKDIPSPGEPGMEKMFGISGTCAGCGLIIPPNEFVAKAPTNLDNNNKNPFPATHHLFHLKCFTCTKCGSVLKSGDR</sequence>
<keyword evidence="3 5" id="KW-0862">Zinc</keyword>
<keyword evidence="1 5" id="KW-0479">Metal-binding</keyword>